<dbReference type="RefSeq" id="WP_032555631.1">
    <property type="nucleotide sequence ID" value="NZ_JGDB01000168.1"/>
</dbReference>
<dbReference type="EMBL" id="JGDB01000168">
    <property type="protein sequence ID" value="EXY90487.1"/>
    <property type="molecule type" value="Genomic_DNA"/>
</dbReference>
<gene>
    <name evidence="1" type="ORF">M125_2805</name>
</gene>
<dbReference type="AlphaFoldDB" id="A0A015U6I3"/>
<reference evidence="1 2" key="1">
    <citation type="submission" date="2014-02" db="EMBL/GenBank/DDBJ databases">
        <authorList>
            <person name="Sears C."/>
            <person name="Carroll K."/>
            <person name="Sack B.R."/>
            <person name="Qadri F."/>
            <person name="Myers L.L."/>
            <person name="Chung G.-T."/>
            <person name="Escheverria P."/>
            <person name="Fraser C.M."/>
            <person name="Sadzewicz L."/>
            <person name="Shefchek K.A."/>
            <person name="Tallon L."/>
            <person name="Das S.P."/>
            <person name="Daugherty S."/>
            <person name="Mongodin E.F."/>
        </authorList>
    </citation>
    <scope>NUCLEOTIDE SEQUENCE [LARGE SCALE GENOMIC DNA]</scope>
    <source>
        <strain evidence="2">3998T(B)3</strain>
    </source>
</reference>
<organism evidence="1 2">
    <name type="scientific">Bacteroides fragilis str. 3998T(B)3</name>
    <dbReference type="NCBI Taxonomy" id="1339316"/>
    <lineage>
        <taxon>Bacteria</taxon>
        <taxon>Pseudomonadati</taxon>
        <taxon>Bacteroidota</taxon>
        <taxon>Bacteroidia</taxon>
        <taxon>Bacteroidales</taxon>
        <taxon>Bacteroidaceae</taxon>
        <taxon>Bacteroides</taxon>
    </lineage>
</organism>
<protein>
    <submittedName>
        <fullName evidence="1">Uncharacterized protein</fullName>
    </submittedName>
</protein>
<comment type="caution">
    <text evidence="1">The sequence shown here is derived from an EMBL/GenBank/DDBJ whole genome shotgun (WGS) entry which is preliminary data.</text>
</comment>
<proteinExistence type="predicted"/>
<evidence type="ECO:0000313" key="2">
    <source>
        <dbReference type="Proteomes" id="UP000020773"/>
    </source>
</evidence>
<dbReference type="PATRIC" id="fig|1339316.3.peg.2683"/>
<accession>A0A015U6I3</accession>
<dbReference type="Proteomes" id="UP000020773">
    <property type="component" value="Unassembled WGS sequence"/>
</dbReference>
<sequence length="71" mass="7980">MAFHAKRQGGDAFSKKVTRKDTKCFICNELIPKGSERYVSGYGNSLCDECYKTWMKEGGKLGKISRAKINV</sequence>
<name>A0A015U6I3_BACFG</name>
<evidence type="ECO:0000313" key="1">
    <source>
        <dbReference type="EMBL" id="EXY90487.1"/>
    </source>
</evidence>